<dbReference type="PANTHER" id="PTHR42844:SF1">
    <property type="entry name" value="DIHYDRONEOPTERIN ALDOLASE 1-RELATED"/>
    <property type="match status" value="1"/>
</dbReference>
<dbReference type="NCBIfam" id="TIGR00526">
    <property type="entry name" value="folB_dom"/>
    <property type="match status" value="1"/>
</dbReference>
<reference evidence="8 9" key="1">
    <citation type="journal article" date="2016" name="Int. J. Syst. Evol. Microbiol.">
        <title>Pyruvatibacter mobilis gen. nov., sp. nov., a marine bacterium from the culture broth of Picochlorum sp. 122.</title>
        <authorList>
            <person name="Wang G."/>
            <person name="Tang M."/>
            <person name="Wu H."/>
            <person name="Dai S."/>
            <person name="Li T."/>
            <person name="Chen C."/>
            <person name="He H."/>
            <person name="Fan J."/>
            <person name="Xiang W."/>
            <person name="Li X."/>
        </authorList>
    </citation>
    <scope>NUCLEOTIDE SEQUENCE [LARGE SCALE GENOMIC DNA]</scope>
    <source>
        <strain evidence="8 9">GYP-11</strain>
    </source>
</reference>
<dbReference type="AlphaFoldDB" id="A0A845QGH8"/>
<dbReference type="Gene3D" id="3.30.1130.10">
    <property type="match status" value="1"/>
</dbReference>
<evidence type="ECO:0000256" key="5">
    <source>
        <dbReference type="ARBA" id="ARBA00023239"/>
    </source>
</evidence>
<accession>A0A845QGH8</accession>
<dbReference type="UniPathway" id="UPA00077">
    <property type="reaction ID" value="UER00154"/>
</dbReference>
<evidence type="ECO:0000256" key="3">
    <source>
        <dbReference type="ARBA" id="ARBA00005708"/>
    </source>
</evidence>
<evidence type="ECO:0000259" key="7">
    <source>
        <dbReference type="SMART" id="SM00905"/>
    </source>
</evidence>
<dbReference type="EC" id="4.1.2.25" evidence="6"/>
<feature type="domain" description="Dihydroneopterin aldolase/epimerase" evidence="7">
    <location>
        <begin position="29"/>
        <end position="139"/>
    </location>
</feature>
<dbReference type="NCBIfam" id="TIGR00525">
    <property type="entry name" value="folB"/>
    <property type="match status" value="1"/>
</dbReference>
<dbReference type="InterPro" id="IPR006157">
    <property type="entry name" value="FolB_dom"/>
</dbReference>
<evidence type="ECO:0000256" key="4">
    <source>
        <dbReference type="ARBA" id="ARBA00022909"/>
    </source>
</evidence>
<comment type="catalytic activity">
    <reaction evidence="1 6">
        <text>7,8-dihydroneopterin = 6-hydroxymethyl-7,8-dihydropterin + glycolaldehyde</text>
        <dbReference type="Rhea" id="RHEA:10540"/>
        <dbReference type="ChEBI" id="CHEBI:17001"/>
        <dbReference type="ChEBI" id="CHEBI:17071"/>
        <dbReference type="ChEBI" id="CHEBI:44841"/>
        <dbReference type="EC" id="4.1.2.25"/>
    </reaction>
</comment>
<dbReference type="Proteomes" id="UP000470384">
    <property type="component" value="Unassembled WGS sequence"/>
</dbReference>
<dbReference type="PANTHER" id="PTHR42844">
    <property type="entry name" value="DIHYDRONEOPTERIN ALDOLASE 1-RELATED"/>
    <property type="match status" value="1"/>
</dbReference>
<dbReference type="InterPro" id="IPR006156">
    <property type="entry name" value="Dihydroneopterin_aldolase"/>
</dbReference>
<dbReference type="InterPro" id="IPR043133">
    <property type="entry name" value="GTP-CH-I_C/QueF"/>
</dbReference>
<dbReference type="Pfam" id="PF02152">
    <property type="entry name" value="FolB"/>
    <property type="match status" value="1"/>
</dbReference>
<evidence type="ECO:0000256" key="6">
    <source>
        <dbReference type="RuleBase" id="RU362079"/>
    </source>
</evidence>
<dbReference type="SUPFAM" id="SSF55620">
    <property type="entry name" value="Tetrahydrobiopterin biosynthesis enzymes-like"/>
    <property type="match status" value="1"/>
</dbReference>
<comment type="pathway">
    <text evidence="2 6">Cofactor biosynthesis; tetrahydrofolate biosynthesis; 2-amino-4-hydroxy-6-hydroxymethyl-7,8-dihydropteridine diphosphate from 7,8-dihydroneopterin triphosphate: step 3/4.</text>
</comment>
<keyword evidence="9" id="KW-1185">Reference proteome</keyword>
<organism evidence="8 9">
    <name type="scientific">Pyruvatibacter mobilis</name>
    <dbReference type="NCBI Taxonomy" id="1712261"/>
    <lineage>
        <taxon>Bacteria</taxon>
        <taxon>Pseudomonadati</taxon>
        <taxon>Pseudomonadota</taxon>
        <taxon>Alphaproteobacteria</taxon>
        <taxon>Hyphomicrobiales</taxon>
        <taxon>Parvibaculaceae</taxon>
        <taxon>Pyruvatibacter</taxon>
    </lineage>
</organism>
<evidence type="ECO:0000256" key="2">
    <source>
        <dbReference type="ARBA" id="ARBA00005013"/>
    </source>
</evidence>
<evidence type="ECO:0000256" key="1">
    <source>
        <dbReference type="ARBA" id="ARBA00001353"/>
    </source>
</evidence>
<keyword evidence="4 6" id="KW-0289">Folate biosynthesis</keyword>
<keyword evidence="5 6" id="KW-0456">Lyase</keyword>
<dbReference type="SMART" id="SM00905">
    <property type="entry name" value="FolB"/>
    <property type="match status" value="1"/>
</dbReference>
<proteinExistence type="inferred from homology"/>
<comment type="function">
    <text evidence="6">Catalyzes the conversion of 7,8-dihydroneopterin to 6-hydroxymethyl-7,8-dihydropterin.</text>
</comment>
<dbReference type="GO" id="GO:0004150">
    <property type="term" value="F:dihydroneopterin aldolase activity"/>
    <property type="evidence" value="ECO:0007669"/>
    <property type="project" value="UniProtKB-UniRule"/>
</dbReference>
<comment type="caution">
    <text evidence="8">The sequence shown here is derived from an EMBL/GenBank/DDBJ whole genome shotgun (WGS) entry which is preliminary data.</text>
</comment>
<gene>
    <name evidence="8" type="primary">folB</name>
    <name evidence="8" type="ORF">GTQ45_14880</name>
</gene>
<name>A0A845QGH8_9HYPH</name>
<protein>
    <recommendedName>
        <fullName evidence="6">7,8-dihydroneopterin aldolase</fullName>
        <ecNumber evidence="6">4.1.2.25</ecNumber>
    </recommendedName>
</protein>
<dbReference type="GO" id="GO:0005737">
    <property type="term" value="C:cytoplasm"/>
    <property type="evidence" value="ECO:0007669"/>
    <property type="project" value="TreeGrafter"/>
</dbReference>
<dbReference type="GO" id="GO:0046656">
    <property type="term" value="P:folic acid biosynthetic process"/>
    <property type="evidence" value="ECO:0007669"/>
    <property type="project" value="UniProtKB-UniRule"/>
</dbReference>
<sequence>MSKSATGTASTGNVTPLRIADAARLTRHVFVRDLRLDAHIGVYRHEEGRTQPILINVDLTVTEGDVEIGDNIDNVVCYRSVVTNIKALVDEGHVRLVETLAERIASDCLEDPRVLAARVRVEKLEAIEEAHSVGIEIERLRPLPAS</sequence>
<evidence type="ECO:0000313" key="8">
    <source>
        <dbReference type="EMBL" id="NBG97020.1"/>
    </source>
</evidence>
<evidence type="ECO:0000313" key="9">
    <source>
        <dbReference type="Proteomes" id="UP000470384"/>
    </source>
</evidence>
<dbReference type="OrthoDB" id="7580479at2"/>
<comment type="similarity">
    <text evidence="3 6">Belongs to the DHNA family.</text>
</comment>
<dbReference type="GO" id="GO:0046654">
    <property type="term" value="P:tetrahydrofolate biosynthetic process"/>
    <property type="evidence" value="ECO:0007669"/>
    <property type="project" value="UniProtKB-UniRule"/>
</dbReference>
<dbReference type="EMBL" id="WXYQ01000013">
    <property type="protein sequence ID" value="NBG97020.1"/>
    <property type="molecule type" value="Genomic_DNA"/>
</dbReference>